<dbReference type="STRING" id="1526658.BHK69_14215"/>
<dbReference type="PROSITE" id="PS51208">
    <property type="entry name" value="AUTOTRANSPORTER"/>
    <property type="match status" value="1"/>
</dbReference>
<dbReference type="Gene3D" id="2.160.20.20">
    <property type="match status" value="2"/>
</dbReference>
<keyword evidence="1" id="KW-0732">Signal</keyword>
<dbReference type="InterPro" id="IPR012332">
    <property type="entry name" value="Autotransporter_pectin_lyase_C"/>
</dbReference>
<dbReference type="PANTHER" id="PTHR35037">
    <property type="entry name" value="C-TERMINAL REGION OF AIDA-LIKE PROTEIN"/>
    <property type="match status" value="1"/>
</dbReference>
<dbReference type="EMBL" id="CP017147">
    <property type="protein sequence ID" value="AOO81455.1"/>
    <property type="molecule type" value="Genomic_DNA"/>
</dbReference>
<accession>A0A1D7U255</accession>
<dbReference type="NCBIfam" id="TIGR02601">
    <property type="entry name" value="autotrns_rpt"/>
    <property type="match status" value="7"/>
</dbReference>
<dbReference type="Proteomes" id="UP000094969">
    <property type="component" value="Chromosome"/>
</dbReference>
<dbReference type="InterPro" id="IPR013425">
    <property type="entry name" value="Autotrns_rpt"/>
</dbReference>
<organism evidence="3 4">
    <name type="scientific">Bosea vaviloviae</name>
    <dbReference type="NCBI Taxonomy" id="1526658"/>
    <lineage>
        <taxon>Bacteria</taxon>
        <taxon>Pseudomonadati</taxon>
        <taxon>Pseudomonadota</taxon>
        <taxon>Alphaproteobacteria</taxon>
        <taxon>Hyphomicrobiales</taxon>
        <taxon>Boseaceae</taxon>
        <taxon>Bosea</taxon>
    </lineage>
</organism>
<keyword evidence="4" id="KW-1185">Reference proteome</keyword>
<dbReference type="SMART" id="SM00869">
    <property type="entry name" value="Autotransporter"/>
    <property type="match status" value="1"/>
</dbReference>
<dbReference type="SUPFAM" id="SSF103515">
    <property type="entry name" value="Autotransporter"/>
    <property type="match status" value="1"/>
</dbReference>
<dbReference type="KEGG" id="bvv:BHK69_14215"/>
<proteinExistence type="predicted"/>
<evidence type="ECO:0000256" key="1">
    <source>
        <dbReference type="ARBA" id="ARBA00022729"/>
    </source>
</evidence>
<dbReference type="PANTHER" id="PTHR35037:SF3">
    <property type="entry name" value="C-TERMINAL REGION OF AIDA-LIKE PROTEIN"/>
    <property type="match status" value="1"/>
</dbReference>
<dbReference type="Gene3D" id="2.40.128.130">
    <property type="entry name" value="Autotransporter beta-domain"/>
    <property type="match status" value="1"/>
</dbReference>
<feature type="domain" description="Autotransporter" evidence="2">
    <location>
        <begin position="1218"/>
        <end position="1506"/>
    </location>
</feature>
<dbReference type="InterPro" id="IPR005546">
    <property type="entry name" value="Autotransporte_beta"/>
</dbReference>
<evidence type="ECO:0000259" key="2">
    <source>
        <dbReference type="PROSITE" id="PS51208"/>
    </source>
</evidence>
<protein>
    <recommendedName>
        <fullName evidence="2">Autotransporter domain-containing protein</fullName>
    </recommendedName>
</protein>
<dbReference type="InterPro" id="IPR036709">
    <property type="entry name" value="Autotransporte_beta_dom_sf"/>
</dbReference>
<dbReference type="Pfam" id="PF03797">
    <property type="entry name" value="Autotransporter"/>
    <property type="match status" value="1"/>
</dbReference>
<dbReference type="Pfam" id="PF12951">
    <property type="entry name" value="PATR"/>
    <property type="match status" value="8"/>
</dbReference>
<dbReference type="InterPro" id="IPR011050">
    <property type="entry name" value="Pectin_lyase_fold/virulence"/>
</dbReference>
<evidence type="ECO:0000313" key="3">
    <source>
        <dbReference type="EMBL" id="AOO81455.1"/>
    </source>
</evidence>
<gene>
    <name evidence="3" type="ORF">BHK69_14215</name>
</gene>
<name>A0A1D7U255_9HYPH</name>
<dbReference type="SUPFAM" id="SSF51126">
    <property type="entry name" value="Pectin lyase-like"/>
    <property type="match status" value="4"/>
</dbReference>
<evidence type="ECO:0000313" key="4">
    <source>
        <dbReference type="Proteomes" id="UP000094969"/>
    </source>
</evidence>
<dbReference type="InterPro" id="IPR051551">
    <property type="entry name" value="Autotransporter_adhesion"/>
</dbReference>
<sequence length="1506" mass="144990">MTATGTSIRSLAGAGGTVTLDTKTLTLSNASGTFGGAINGSGGLTLAAGTQILTGSNGYTGATTINGGTLALVGGGSIIASAGVTLSSGGVFDISASTDPGVTIRTLDGTGGTVTLGANSLTLSNTLLNVFHGTINGSGGMTHMTGTQGLGGSNSYTGATTVNGGFLALVDGGSIAASSGVTIAAGGGFDISFLTGVGASITSLAGAGTVGLGSKTLTLSNGSGTFAGAISGSGGLTLTAGTETLAGTNTYTGATFINGGTLALSGTGSTASSSGVNLATGGSFNISASAGGGATIKSLAGSGGTVALGSRTLTLSNASGTFGGAINGSGGLTLTAGTEILTGNSSAFTGTVNVNSGRLLMGAGGTLGNGAAAVNVNNGGTLGGTGTVGGNVAVNAGGVLSAGFSPGTLTISGNLVQNSGAISTFELGQSGIVGGASNDLVNVGGNLSMGGTLNLVSTTAGWYRLYQVAGTISGAYDTVNSGALNNTIYATIPNQLNVLLAGAGQIVQFWDGTDATGNGAVNGGTGTWSTANTNMTSQPGAQINDQWRGGVGIFAGLAGTVTLAGTQNIQGLQFTVDGYSLTGGTLTMTGDPFSDPSKSFITTDAGVTATIGSTIAGAGIGLTKQGAGTLILTGANSYDGGTTINAGTLQLGDGGTTGSIIGDITDNAILAINRSDMVTFANIVSGTGALHQNGSGTLILTGTNLYTGGTTISAGTLQIGNSGTTGSIVGDVTNNAILAVNRTDALTLSGDISGTGALQQNGSGTLILTGANSYTGTTTINAGTLQLGNGGTTGSMIGDITNNAILAVNRTDALTLPGDISGTGALQQNGTGVTTLAGAASYLGATAVNAGTLRANAANRFSAASTVTIATGASLDANGFDQAIASLAGAGNVALGAGRLTLANAASTIFSGAIAGSGGLTLAAGTQTLSGVSSYTGATAITGGTLIVNGSILASSSVTVAAGASIGGSGQLPSLTVNGTVSPGNSPGTLTVNGNLVLGAGSTYVAEIQGAVSDRINVTGTASLAGTLRLMPLGGAYLFSAPYTLLSAAGGRTGSFSPVDTTGVFGDGVTTSIAYTATQVQLTLTSKPLAPIVADPTPTPAPGPGAGLPGSGQPGLGRSTNAYAVARGIDAAVANGADPSVLFAIYNLPAAAIPGAVNQLSGEAHTAAPAMANSAAGQFLRTMLDGSATGRLANGPGGAAGFTADLPSRQDGPVRASLDPARFSLWGASFGSTGRSDGDRAVGSANRSLSDGHLAVGADIRLGSNTVVGAAVSGGQSRASLAGGFGKAQADVFQAGLYGRTVLGPVHLGAALGYARLDTDTNRAIPALARSGVAASYVTQAWSGRIEASLPVAIVPMAGWGGFTVAPFAAFQAVQAKSPAAVERDRAGATAGMLTLARRSDMTSRSELGLQLDATLMLGATPVTGFVRAAWARYYQRDADLTASINGLAGASFSITGARPERNAALLSAGADIKLSPSVSLGMRLDSELAAKTRRIGGTAQLRVSF</sequence>
<reference evidence="3 4" key="1">
    <citation type="journal article" date="2015" name="Antonie Van Leeuwenhoek">
        <title>Bosea vaviloviae sp. nov., a new species of slow-growing rhizobia isolated from nodules of the relict species Vavilovia formosa (Stev.) Fed.</title>
        <authorList>
            <person name="Safronova V.I."/>
            <person name="Kuznetsova I.G."/>
            <person name="Sazanova A.L."/>
            <person name="Kimeklis A.K."/>
            <person name="Belimov A.A."/>
            <person name="Andronov E.E."/>
            <person name="Pinaev A.G."/>
            <person name="Chizhevskaya E.P."/>
            <person name="Pukhaev A.R."/>
            <person name="Popov K.P."/>
            <person name="Willems A."/>
            <person name="Tikhonovich I.A."/>
        </authorList>
    </citation>
    <scope>NUCLEOTIDE SEQUENCE [LARGE SCALE GENOMIC DNA]</scope>
    <source>
        <strain evidence="3 4">Vaf18</strain>
    </source>
</reference>